<dbReference type="PANTHER" id="PTHR35330:SF1">
    <property type="entry name" value="SIROHEME BIOSYNTHESIS PROTEIN MET8"/>
    <property type="match status" value="1"/>
</dbReference>
<evidence type="ECO:0000256" key="6">
    <source>
        <dbReference type="ARBA" id="ARBA00047561"/>
    </source>
</evidence>
<dbReference type="InterPro" id="IPR042518">
    <property type="entry name" value="SirC_C"/>
</dbReference>
<dbReference type="GO" id="GO:0043115">
    <property type="term" value="F:precorrin-2 dehydrogenase activity"/>
    <property type="evidence" value="ECO:0007669"/>
    <property type="project" value="UniProtKB-EC"/>
</dbReference>
<dbReference type="Pfam" id="PF14824">
    <property type="entry name" value="Sirohm_synth_M"/>
    <property type="match status" value="1"/>
</dbReference>
<dbReference type="InterPro" id="IPR006367">
    <property type="entry name" value="Sirohaem_synthase_N"/>
</dbReference>
<keyword evidence="9" id="KW-1185">Reference proteome</keyword>
<evidence type="ECO:0000256" key="3">
    <source>
        <dbReference type="ARBA" id="ARBA00023002"/>
    </source>
</evidence>
<dbReference type="STRING" id="571932.SAMN05421743_11940"/>
<evidence type="ECO:0000256" key="5">
    <source>
        <dbReference type="ARBA" id="ARBA00023244"/>
    </source>
</evidence>
<dbReference type="Proteomes" id="UP000198584">
    <property type="component" value="Unassembled WGS sequence"/>
</dbReference>
<keyword evidence="4" id="KW-0520">NAD</keyword>
<dbReference type="Gene3D" id="3.40.50.720">
    <property type="entry name" value="NAD(P)-binding Rossmann-like Domain"/>
    <property type="match status" value="1"/>
</dbReference>
<dbReference type="Pfam" id="PF22440">
    <property type="entry name" value="SirC_C"/>
    <property type="match status" value="1"/>
</dbReference>
<dbReference type="EC" id="1.3.1.76" evidence="2"/>
<sequence>MKSNYPIVLNVIGKKAIVIGGGTVAERKIIKLKEAGAHVTVVSPKVTGFLKDWIINKEIEWVKKTFETADVKHAFIVVAATNDNEVNFQVFQSTHKNQLINIIDDPYHSNFIVPSTLYRGKLTISISTSGASPALSRKIKNELSDKYDDCYEEYLDFLFECRLKIQEEIDDTVQKRKIFKALLNEEFLEMTRKSKYELREERFLALWKGVNKLP</sequence>
<evidence type="ECO:0000256" key="1">
    <source>
        <dbReference type="ARBA" id="ARBA00005010"/>
    </source>
</evidence>
<organism evidence="8 9">
    <name type="scientific">Thalassobacillus cyri</name>
    <dbReference type="NCBI Taxonomy" id="571932"/>
    <lineage>
        <taxon>Bacteria</taxon>
        <taxon>Bacillati</taxon>
        <taxon>Bacillota</taxon>
        <taxon>Bacilli</taxon>
        <taxon>Bacillales</taxon>
        <taxon>Bacillaceae</taxon>
        <taxon>Thalassobacillus</taxon>
    </lineage>
</organism>
<dbReference type="EMBL" id="FNQR01000019">
    <property type="protein sequence ID" value="SEB13747.1"/>
    <property type="molecule type" value="Genomic_DNA"/>
</dbReference>
<dbReference type="InterPro" id="IPR028161">
    <property type="entry name" value="Met8-like"/>
</dbReference>
<dbReference type="NCBIfam" id="TIGR01470">
    <property type="entry name" value="cysG_Nterm"/>
    <property type="match status" value="1"/>
</dbReference>
<dbReference type="RefSeq" id="WP_245729010.1">
    <property type="nucleotide sequence ID" value="NZ_FNQR01000019.1"/>
</dbReference>
<evidence type="ECO:0000256" key="2">
    <source>
        <dbReference type="ARBA" id="ARBA00012400"/>
    </source>
</evidence>
<dbReference type="SUPFAM" id="SSF51735">
    <property type="entry name" value="NAD(P)-binding Rossmann-fold domains"/>
    <property type="match status" value="1"/>
</dbReference>
<name>A0A1H4GW22_9BACI</name>
<evidence type="ECO:0000256" key="4">
    <source>
        <dbReference type="ARBA" id="ARBA00023027"/>
    </source>
</evidence>
<proteinExistence type="predicted"/>
<dbReference type="NCBIfam" id="NF005222">
    <property type="entry name" value="PRK06718.1"/>
    <property type="match status" value="1"/>
</dbReference>
<comment type="pathway">
    <text evidence="1">Porphyrin-containing compound metabolism; siroheme biosynthesis; sirohydrochlorin from precorrin-2: step 1/1.</text>
</comment>
<dbReference type="AlphaFoldDB" id="A0A1H4GW22"/>
<evidence type="ECO:0000313" key="9">
    <source>
        <dbReference type="Proteomes" id="UP000198584"/>
    </source>
</evidence>
<dbReference type="PANTHER" id="PTHR35330">
    <property type="entry name" value="SIROHEME BIOSYNTHESIS PROTEIN MET8"/>
    <property type="match status" value="1"/>
</dbReference>
<gene>
    <name evidence="8" type="ORF">SAMN05421743_11940</name>
</gene>
<dbReference type="InterPro" id="IPR036291">
    <property type="entry name" value="NAD(P)-bd_dom_sf"/>
</dbReference>
<dbReference type="SUPFAM" id="SSF75615">
    <property type="entry name" value="Siroheme synthase middle domains-like"/>
    <property type="match status" value="1"/>
</dbReference>
<protein>
    <recommendedName>
        <fullName evidence="2">precorrin-2 dehydrogenase</fullName>
        <ecNumber evidence="2">1.3.1.76</ecNumber>
    </recommendedName>
</protein>
<keyword evidence="5" id="KW-0627">Porphyrin biosynthesis</keyword>
<dbReference type="GO" id="GO:0019354">
    <property type="term" value="P:siroheme biosynthetic process"/>
    <property type="evidence" value="ECO:0007669"/>
    <property type="project" value="UniProtKB-UniPathway"/>
</dbReference>
<comment type="catalytic activity">
    <reaction evidence="6">
        <text>precorrin-2 + NAD(+) = sirohydrochlorin + NADH + 2 H(+)</text>
        <dbReference type="Rhea" id="RHEA:15613"/>
        <dbReference type="ChEBI" id="CHEBI:15378"/>
        <dbReference type="ChEBI" id="CHEBI:57540"/>
        <dbReference type="ChEBI" id="CHEBI:57945"/>
        <dbReference type="ChEBI" id="CHEBI:58351"/>
        <dbReference type="ChEBI" id="CHEBI:58827"/>
        <dbReference type="EC" id="1.3.1.76"/>
    </reaction>
</comment>
<evidence type="ECO:0000259" key="7">
    <source>
        <dbReference type="Pfam" id="PF14824"/>
    </source>
</evidence>
<feature type="domain" description="Siroheme synthase central" evidence="7">
    <location>
        <begin position="119"/>
        <end position="144"/>
    </location>
</feature>
<evidence type="ECO:0000313" key="8">
    <source>
        <dbReference type="EMBL" id="SEB13747.1"/>
    </source>
</evidence>
<accession>A0A1H4GW22</accession>
<keyword evidence="3" id="KW-0560">Oxidoreductase</keyword>
<dbReference type="UniPathway" id="UPA00262">
    <property type="reaction ID" value="UER00222"/>
</dbReference>
<dbReference type="Pfam" id="PF13241">
    <property type="entry name" value="NAD_binding_7"/>
    <property type="match status" value="1"/>
</dbReference>
<dbReference type="InterPro" id="IPR028281">
    <property type="entry name" value="Sirohaem_synthase_central"/>
</dbReference>
<reference evidence="8 9" key="1">
    <citation type="submission" date="2016-10" db="EMBL/GenBank/DDBJ databases">
        <authorList>
            <person name="de Groot N.N."/>
        </authorList>
    </citation>
    <scope>NUCLEOTIDE SEQUENCE [LARGE SCALE GENOMIC DNA]</scope>
    <source>
        <strain evidence="8 9">CCM7597</strain>
    </source>
</reference>
<dbReference type="Gene3D" id="1.10.8.610">
    <property type="entry name" value="SirC, precorrin-2 dehydrogenase, C-terminal helical domain-like"/>
    <property type="match status" value="1"/>
</dbReference>
<dbReference type="GO" id="GO:0004325">
    <property type="term" value="F:ferrochelatase activity"/>
    <property type="evidence" value="ECO:0007669"/>
    <property type="project" value="InterPro"/>
</dbReference>